<feature type="transmembrane region" description="Helical" evidence="6">
    <location>
        <begin position="377"/>
        <end position="399"/>
    </location>
</feature>
<feature type="transmembrane region" description="Helical" evidence="6">
    <location>
        <begin position="405"/>
        <end position="428"/>
    </location>
</feature>
<keyword evidence="3 6" id="KW-0812">Transmembrane</keyword>
<keyword evidence="5 6" id="KW-0472">Membrane</keyword>
<evidence type="ECO:0000313" key="7">
    <source>
        <dbReference type="EMBL" id="MBD2721792.1"/>
    </source>
</evidence>
<evidence type="ECO:0000256" key="2">
    <source>
        <dbReference type="ARBA" id="ARBA00022475"/>
    </source>
</evidence>
<feature type="transmembrane region" description="Helical" evidence="6">
    <location>
        <begin position="340"/>
        <end position="357"/>
    </location>
</feature>
<dbReference type="InterPro" id="IPR050833">
    <property type="entry name" value="Poly_Biosynth_Transport"/>
</dbReference>
<evidence type="ECO:0000256" key="3">
    <source>
        <dbReference type="ARBA" id="ARBA00022692"/>
    </source>
</evidence>
<gene>
    <name evidence="7" type="ORF">IC234_06595</name>
</gene>
<feature type="transmembrane region" description="Helical" evidence="6">
    <location>
        <begin position="435"/>
        <end position="457"/>
    </location>
</feature>
<dbReference type="RefSeq" id="WP_190923061.1">
    <property type="nucleotide sequence ID" value="NZ_JACXAC010000002.1"/>
</dbReference>
<reference evidence="7 8" key="1">
    <citation type="submission" date="2020-09" db="EMBL/GenBank/DDBJ databases">
        <authorList>
            <person name="Kim M.K."/>
        </authorList>
    </citation>
    <scope>NUCLEOTIDE SEQUENCE [LARGE SCALE GENOMIC DNA]</scope>
    <source>
        <strain evidence="7 8">BT189</strain>
    </source>
</reference>
<feature type="transmembrane region" description="Helical" evidence="6">
    <location>
        <begin position="21"/>
        <end position="40"/>
    </location>
</feature>
<proteinExistence type="predicted"/>
<dbReference type="EMBL" id="JACXAC010000002">
    <property type="protein sequence ID" value="MBD2721792.1"/>
    <property type="molecule type" value="Genomic_DNA"/>
</dbReference>
<feature type="transmembrane region" description="Helical" evidence="6">
    <location>
        <begin position="95"/>
        <end position="116"/>
    </location>
</feature>
<feature type="transmembrane region" description="Helical" evidence="6">
    <location>
        <begin position="128"/>
        <end position="149"/>
    </location>
</feature>
<feature type="transmembrane region" description="Helical" evidence="6">
    <location>
        <begin position="52"/>
        <end position="74"/>
    </location>
</feature>
<evidence type="ECO:0000256" key="6">
    <source>
        <dbReference type="SAM" id="Phobius"/>
    </source>
</evidence>
<dbReference type="Pfam" id="PF13440">
    <property type="entry name" value="Polysacc_synt_3"/>
    <property type="match status" value="1"/>
</dbReference>
<accession>A0ABR8JP69</accession>
<sequence>MLKQRLLDLTQPLRQKGSFAQNFFVTFSGSAAVTALGFLLTPIMTRIYPPAAYGQMAVLNAAVSNLTLLTTLTYQSAVPLPKTKEDALSLMQLSGVLSVGSFVLLSLVMLMFGPWITAWLDVQALGGWFYLLPVLLLFYNLSLLLSSWYTRTKEFRTRAGVDVVTTVVGRAFTIGCGLVTHGHPGGLVVGDAFSKLTTFVALLRSGVHREWGELRRTFSWARVRKAAHDFREFPLYTLPGTYVNTLSAQLPIFFLTSGFGATVVGLYSFSVTLLEIPVGLTGSAIAPVFYQKASELFHTDLPRLRELTLNIYNKLLYVGIVPLGLITVFGDWMFKFAFGARWEMAGVFTGYLGYYYIFKLTSQATGNLYTVLGKQRYLLLTNLLLLVTRAAGLAVGVYLHNVDLALLLFGVGSLACIFLIDMHILHLLGLPVVRIALRTILLLGATLLLLKGLRIGIESVFLKA</sequence>
<keyword evidence="4 6" id="KW-1133">Transmembrane helix</keyword>
<dbReference type="Proteomes" id="UP000606003">
    <property type="component" value="Unassembled WGS sequence"/>
</dbReference>
<comment type="subcellular location">
    <subcellularLocation>
        <location evidence="1">Cell membrane</location>
        <topology evidence="1">Multi-pass membrane protein</topology>
    </subcellularLocation>
</comment>
<evidence type="ECO:0000256" key="4">
    <source>
        <dbReference type="ARBA" id="ARBA00022989"/>
    </source>
</evidence>
<evidence type="ECO:0000313" key="8">
    <source>
        <dbReference type="Proteomes" id="UP000606003"/>
    </source>
</evidence>
<evidence type="ECO:0000256" key="1">
    <source>
        <dbReference type="ARBA" id="ARBA00004651"/>
    </source>
</evidence>
<evidence type="ECO:0000256" key="5">
    <source>
        <dbReference type="ARBA" id="ARBA00023136"/>
    </source>
</evidence>
<feature type="transmembrane region" description="Helical" evidence="6">
    <location>
        <begin position="315"/>
        <end position="334"/>
    </location>
</feature>
<dbReference type="PANTHER" id="PTHR30250">
    <property type="entry name" value="PST FAMILY PREDICTED COLANIC ACID TRANSPORTER"/>
    <property type="match status" value="1"/>
</dbReference>
<organism evidence="7 8">
    <name type="scientific">Hymenobacter armeniacus</name>
    <dbReference type="NCBI Taxonomy" id="2771358"/>
    <lineage>
        <taxon>Bacteria</taxon>
        <taxon>Pseudomonadati</taxon>
        <taxon>Bacteroidota</taxon>
        <taxon>Cytophagia</taxon>
        <taxon>Cytophagales</taxon>
        <taxon>Hymenobacteraceae</taxon>
        <taxon>Hymenobacter</taxon>
    </lineage>
</organism>
<name>A0ABR8JP69_9BACT</name>
<protein>
    <submittedName>
        <fullName evidence="7">Oligosaccharide flippase family protein</fullName>
    </submittedName>
</protein>
<dbReference type="PANTHER" id="PTHR30250:SF28">
    <property type="entry name" value="POLYSACCHARIDE BIOSYNTHESIS PROTEIN"/>
    <property type="match status" value="1"/>
</dbReference>
<keyword evidence="8" id="KW-1185">Reference proteome</keyword>
<keyword evidence="2" id="KW-1003">Cell membrane</keyword>
<comment type="caution">
    <text evidence="7">The sequence shown here is derived from an EMBL/GenBank/DDBJ whole genome shotgun (WGS) entry which is preliminary data.</text>
</comment>